<feature type="region of interest" description="Disordered" evidence="4">
    <location>
        <begin position="732"/>
        <end position="763"/>
    </location>
</feature>
<feature type="repeat" description="WD" evidence="3">
    <location>
        <begin position="1057"/>
        <end position="1099"/>
    </location>
</feature>
<dbReference type="Gene3D" id="3.40.50.1460">
    <property type="match status" value="1"/>
</dbReference>
<gene>
    <name evidence="6" type="ORF">CAG99_06115</name>
</gene>
<dbReference type="InterPro" id="IPR019775">
    <property type="entry name" value="WD40_repeat_CS"/>
</dbReference>
<dbReference type="InterPro" id="IPR015943">
    <property type="entry name" value="WD40/YVTN_repeat-like_dom_sf"/>
</dbReference>
<dbReference type="InterPro" id="IPR049052">
    <property type="entry name" value="nSTAND1"/>
</dbReference>
<evidence type="ECO:0000256" key="4">
    <source>
        <dbReference type="SAM" id="MobiDB-lite"/>
    </source>
</evidence>
<evidence type="ECO:0000256" key="3">
    <source>
        <dbReference type="PROSITE-ProRule" id="PRU00221"/>
    </source>
</evidence>
<dbReference type="SMART" id="SM00320">
    <property type="entry name" value="WD40"/>
    <property type="match status" value="6"/>
</dbReference>
<dbReference type="PANTHER" id="PTHR19879:SF9">
    <property type="entry name" value="TRANSCRIPTION INITIATION FACTOR TFIID SUBUNIT 5"/>
    <property type="match status" value="1"/>
</dbReference>
<dbReference type="PROSITE" id="PS50082">
    <property type="entry name" value="WD_REPEATS_2"/>
    <property type="match status" value="1"/>
</dbReference>
<dbReference type="InterPro" id="IPR001680">
    <property type="entry name" value="WD40_rpt"/>
</dbReference>
<dbReference type="SUPFAM" id="SSF82171">
    <property type="entry name" value="DPP6 N-terminal domain-like"/>
    <property type="match status" value="1"/>
</dbReference>
<dbReference type="PROSITE" id="PS00678">
    <property type="entry name" value="WD_REPEATS_1"/>
    <property type="match status" value="2"/>
</dbReference>
<dbReference type="PANTHER" id="PTHR19879">
    <property type="entry name" value="TRANSCRIPTION INITIATION FACTOR TFIID"/>
    <property type="match status" value="1"/>
</dbReference>
<evidence type="ECO:0000259" key="5">
    <source>
        <dbReference type="Pfam" id="PF20703"/>
    </source>
</evidence>
<dbReference type="KEGG" id="smao:CAG99_06115"/>
<evidence type="ECO:0000313" key="6">
    <source>
        <dbReference type="EMBL" id="ARQ68485.1"/>
    </source>
</evidence>
<dbReference type="SUPFAM" id="SSF52540">
    <property type="entry name" value="P-loop containing nucleoside triphosphate hydrolases"/>
    <property type="match status" value="1"/>
</dbReference>
<dbReference type="EMBL" id="CP021121">
    <property type="protein sequence ID" value="ARQ68485.1"/>
    <property type="molecule type" value="Genomic_DNA"/>
</dbReference>
<feature type="domain" description="Novel STAND NTPase 1" evidence="5">
    <location>
        <begin position="262"/>
        <end position="655"/>
    </location>
</feature>
<dbReference type="SUPFAM" id="SSF101908">
    <property type="entry name" value="Putative isomerase YbhE"/>
    <property type="match status" value="1"/>
</dbReference>
<dbReference type="Pfam" id="PF00400">
    <property type="entry name" value="WD40"/>
    <property type="match status" value="2"/>
</dbReference>
<name>A0A1W7CUQ1_9ACTN</name>
<dbReference type="NCBIfam" id="NF047832">
    <property type="entry name" value="caspase_w_EACC1"/>
    <property type="match status" value="1"/>
</dbReference>
<evidence type="ECO:0000256" key="2">
    <source>
        <dbReference type="ARBA" id="ARBA00022737"/>
    </source>
</evidence>
<evidence type="ECO:0000313" key="7">
    <source>
        <dbReference type="Proteomes" id="UP000194218"/>
    </source>
</evidence>
<sequence>MAGELSAPGARALLIGTGRHAPGSRLAALPAVDRTLDDLAAALREVCGMAAPGQVTRVPGGAGPDEVVAAVEDTVRRAAGPVLLYYVGHGLLGPGDDLYLATRRGLSERHVAGAVPYRTVRDLLGEAPHGSIAVLDCCFSGRAGAPRTDGGARRAFASARPRGSFLLTSASHYALSFAPEGERHTAFSGRLLRLLAEGDPAGPPWLTPEALHAALEREFADDGRVRPARRSEGTLGALRLAANRAYPAPARDEEPPADVPCPYPGLEPFRTEDSRHFFGRDELIARLVAAVDRTGPDAGPVVLVGASGSGKSSLLRAGLTAALERRWAAGESAAGPALLLPAPGPRPVAALAAAWAEATGREDAEVADALRAGRFPGPRPGRTAPWLLIVDQFEETFTRCEDDAERAAFVSALAGGRDAPRVVLGLRADHYGSCLAHPALERALNHGQVTVPPMGERELRDAVARPAAAVGLDLQPGLTERLLHDLREGRSGEDAAGPLPFLAHALRETWLRRSGTRLTLAGYEATGGIWRSVATTTERLHEDLSPAHRTVLRELLLRMLHVPPDRTDARAATRRRVPPAELLDGLPDAAGELRDRLAAARLITVDRDGAQITHEALLRAWPRLRRWIEEDAATLLLRQQVRTAAEDWRAADRDPAYLLRGSRLDAALRLTELPAREREFLAAGEAARERERRHEKRRITVLRRALAGVAVAACLAVLAAAVAVSQQRDAARQRDHAREQGERADHRAALAEAENLRATDPRTSLERGLDAHALRPSADTRRALYETLAATPYRGSTGIGEEQGHAAFAPDGRTLVTAGDSEGLALWDVGPDTARPHASLRTPLARLPCASYFPDPYLALAGPGGRTLAARCDGKVSVWDLSGLREGAQPRRVASLGVEGAEGVPETLALSADGTVLAAAGWWSEDPAAAAARRGTLALWDLSDPARPRQLSVTGGVHETDEVTLSADGTVLATAARQGRARDPDLPFDTGNVLGERGVRAWDLTDPARPRPGGLVPGGVRRIALSPDGRTVAAADGRDLVVIDVTSPADPEEERVRRAHDADISGLAFSPDGRRLATGGTEDRAVAVWDLSEPAAPEREARMPGHGPGRYAGPVDIAALAFAPEDGSLLSVDTWGDDDLGGGEGRNGVELVRWDLGRLPGPRPLASRVTDGVPDLALTPDGGTLVTLTTERLTLWDLTDPAAPEEIATAPGPGSVVLDTALDAGGTLLASAHRDGRVLLWDLSGRRPDIVGEAAGPSDGAALAFAPDAPRLAVLGEVLRVWDVGDVANPVPDLAAQADSAIGPAVAWTPDGRHLLVPDGLGRSRLLDAETGDPLPDDVFVPPPDDHVVRPRAPFALSADGTRLATSGLGTDAEGRERAVTVWDFREAPDTIPAVGGTRWPGNDGPVDLDMAYHPGGALLGVSDAEGRVWLWNVAEPAEAHLATMVEANVHESIAFTPDGRTLVTSNGVGGFFTWDLGAHPEIAADPVGLACRVVGPGPAPEGTGGPGRGLCRDGG</sequence>
<dbReference type="InterPro" id="IPR027417">
    <property type="entry name" value="P-loop_NTPase"/>
</dbReference>
<reference evidence="6 7" key="1">
    <citation type="submission" date="2017-05" db="EMBL/GenBank/DDBJ databases">
        <title>Complete genome sequence of Streptomyces sp. SCSIO 03032 revealed the diverse biosynthetic pathways for its bioactive secondary metabolites.</title>
        <authorList>
            <person name="Ma L."/>
            <person name="Zhu Y."/>
            <person name="Zhang W."/>
            <person name="Zhang G."/>
            <person name="Tian X."/>
            <person name="Zhang S."/>
            <person name="Zhang C."/>
        </authorList>
    </citation>
    <scope>NUCLEOTIDE SEQUENCE [LARGE SCALE GENOMIC DNA]</scope>
    <source>
        <strain evidence="6 7">SCSIO 03032</strain>
    </source>
</reference>
<dbReference type="Pfam" id="PF20703">
    <property type="entry name" value="nSTAND1"/>
    <property type="match status" value="1"/>
</dbReference>
<organism evidence="6 7">
    <name type="scientific">Streptomyces marincola</name>
    <dbReference type="NCBI Taxonomy" id="2878388"/>
    <lineage>
        <taxon>Bacteria</taxon>
        <taxon>Bacillati</taxon>
        <taxon>Actinomycetota</taxon>
        <taxon>Actinomycetes</taxon>
        <taxon>Kitasatosporales</taxon>
        <taxon>Streptomycetaceae</taxon>
        <taxon>Streptomyces</taxon>
    </lineage>
</organism>
<dbReference type="Proteomes" id="UP000194218">
    <property type="component" value="Chromosome"/>
</dbReference>
<dbReference type="PROSITE" id="PS50294">
    <property type="entry name" value="WD_REPEATS_REGION"/>
    <property type="match status" value="1"/>
</dbReference>
<dbReference type="OrthoDB" id="134501at2"/>
<keyword evidence="7" id="KW-1185">Reference proteome</keyword>
<keyword evidence="1 3" id="KW-0853">WD repeat</keyword>
<protein>
    <recommendedName>
        <fullName evidence="5">Novel STAND NTPase 1 domain-containing protein</fullName>
    </recommendedName>
</protein>
<dbReference type="RefSeq" id="WP_086157993.1">
    <property type="nucleotide sequence ID" value="NZ_CP021121.1"/>
</dbReference>
<evidence type="ECO:0000256" key="1">
    <source>
        <dbReference type="ARBA" id="ARBA00022574"/>
    </source>
</evidence>
<accession>A0A1W7CUQ1</accession>
<proteinExistence type="predicted"/>
<keyword evidence="2" id="KW-0677">Repeat</keyword>
<dbReference type="Gene3D" id="2.130.10.10">
    <property type="entry name" value="YVTN repeat-like/Quinoprotein amine dehydrogenase"/>
    <property type="match status" value="4"/>
</dbReference>